<organism evidence="2 3">
    <name type="scientific">Didymella glomerata</name>
    <dbReference type="NCBI Taxonomy" id="749621"/>
    <lineage>
        <taxon>Eukaryota</taxon>
        <taxon>Fungi</taxon>
        <taxon>Dikarya</taxon>
        <taxon>Ascomycota</taxon>
        <taxon>Pezizomycotina</taxon>
        <taxon>Dothideomycetes</taxon>
        <taxon>Pleosporomycetidae</taxon>
        <taxon>Pleosporales</taxon>
        <taxon>Pleosporineae</taxon>
        <taxon>Didymellaceae</taxon>
        <taxon>Didymella</taxon>
    </lineage>
</organism>
<proteinExistence type="predicted"/>
<gene>
    <name evidence="2" type="ORF">N0V87_005249</name>
</gene>
<dbReference type="EMBL" id="JAPEUV010000046">
    <property type="protein sequence ID" value="KAJ4336687.1"/>
    <property type="molecule type" value="Genomic_DNA"/>
</dbReference>
<name>A0A9W8WYX1_9PLEO</name>
<keyword evidence="1" id="KW-0472">Membrane</keyword>
<evidence type="ECO:0000313" key="2">
    <source>
        <dbReference type="EMBL" id="KAJ4336687.1"/>
    </source>
</evidence>
<dbReference type="AlphaFoldDB" id="A0A9W8WYX1"/>
<reference evidence="2" key="1">
    <citation type="submission" date="2022-10" db="EMBL/GenBank/DDBJ databases">
        <title>Tapping the CABI collections for fungal endophytes: first genome assemblies for Collariella, Neodidymelliopsis, Ascochyta clinopodiicola, Didymella pomorum, Didymosphaeria variabile, Neocosmospora piperis and Neocucurbitaria cava.</title>
        <authorList>
            <person name="Hill R."/>
        </authorList>
    </citation>
    <scope>NUCLEOTIDE SEQUENCE</scope>
    <source>
        <strain evidence="2">IMI 360193</strain>
    </source>
</reference>
<keyword evidence="1" id="KW-1133">Transmembrane helix</keyword>
<feature type="transmembrane region" description="Helical" evidence="1">
    <location>
        <begin position="68"/>
        <end position="90"/>
    </location>
</feature>
<evidence type="ECO:0000256" key="1">
    <source>
        <dbReference type="SAM" id="Phobius"/>
    </source>
</evidence>
<dbReference type="Proteomes" id="UP001140562">
    <property type="component" value="Unassembled WGS sequence"/>
</dbReference>
<comment type="caution">
    <text evidence="2">The sequence shown here is derived from an EMBL/GenBank/DDBJ whole genome shotgun (WGS) entry which is preliminary data.</text>
</comment>
<keyword evidence="1" id="KW-0812">Transmembrane</keyword>
<sequence>MVTIYIDDPSTTICGGYQEEIQLGQCWNSTFAYYSIDMCDMPGSSPTPSPTPSSSKDNVSHGLATGTLVGAVLGGLAGGALLLGFALWILARKKRARKARAAAEYSERSERHEHGTGYAEVETNPYRSEMDGTYQRHEMEQGKVVYKHEVATPPVELGGWEVRRDGGGEGGQAR</sequence>
<accession>A0A9W8WYX1</accession>
<keyword evidence="3" id="KW-1185">Reference proteome</keyword>
<protein>
    <submittedName>
        <fullName evidence="2">Uncharacterized protein</fullName>
    </submittedName>
</protein>
<dbReference type="OrthoDB" id="4157427at2759"/>
<evidence type="ECO:0000313" key="3">
    <source>
        <dbReference type="Proteomes" id="UP001140562"/>
    </source>
</evidence>